<organism evidence="2 3">
    <name type="scientific">Dactylosporangium salmoneum</name>
    <dbReference type="NCBI Taxonomy" id="53361"/>
    <lineage>
        <taxon>Bacteria</taxon>
        <taxon>Bacillati</taxon>
        <taxon>Actinomycetota</taxon>
        <taxon>Actinomycetes</taxon>
        <taxon>Micromonosporales</taxon>
        <taxon>Micromonosporaceae</taxon>
        <taxon>Dactylosporangium</taxon>
    </lineage>
</organism>
<comment type="caution">
    <text evidence="2">The sequence shown here is derived from an EMBL/GenBank/DDBJ whole genome shotgun (WGS) entry which is preliminary data.</text>
</comment>
<name>A0ABN3GQ77_9ACTN</name>
<dbReference type="PANTHER" id="PTHR46438">
    <property type="entry name" value="ALPHA/BETA-HYDROLASES SUPERFAMILY PROTEIN"/>
    <property type="match status" value="1"/>
</dbReference>
<dbReference type="SUPFAM" id="SSF53474">
    <property type="entry name" value="alpha/beta-Hydrolases"/>
    <property type="match status" value="1"/>
</dbReference>
<proteinExistence type="predicted"/>
<protein>
    <submittedName>
        <fullName evidence="2">Alpha/beta fold hydrolase</fullName>
    </submittedName>
</protein>
<dbReference type="Proteomes" id="UP001501444">
    <property type="component" value="Unassembled WGS sequence"/>
</dbReference>
<dbReference type="InterPro" id="IPR029058">
    <property type="entry name" value="AB_hydrolase_fold"/>
</dbReference>
<dbReference type="Gene3D" id="3.40.50.1820">
    <property type="entry name" value="alpha/beta hydrolase"/>
    <property type="match status" value="1"/>
</dbReference>
<dbReference type="GO" id="GO:0016787">
    <property type="term" value="F:hydrolase activity"/>
    <property type="evidence" value="ECO:0007669"/>
    <property type="project" value="UniProtKB-KW"/>
</dbReference>
<feature type="domain" description="AB hydrolase-1" evidence="1">
    <location>
        <begin position="14"/>
        <end position="250"/>
    </location>
</feature>
<evidence type="ECO:0000313" key="3">
    <source>
        <dbReference type="Proteomes" id="UP001501444"/>
    </source>
</evidence>
<keyword evidence="2" id="KW-0378">Hydrolase</keyword>
<dbReference type="PANTHER" id="PTHR46438:SF11">
    <property type="entry name" value="LIPASE-RELATED"/>
    <property type="match status" value="1"/>
</dbReference>
<dbReference type="EMBL" id="BAAARV010000038">
    <property type="protein sequence ID" value="GAA2356450.1"/>
    <property type="molecule type" value="Genomic_DNA"/>
</dbReference>
<sequence length="273" mass="28377">MTVHFVRSGDGEPLVLIHGIGHHWRAWEPVIPRLAERHDVIALDLPGFGRSPAPAVNRGMPTAVAALGDFFAEMGLDRPHVAGNSLGGAIALELAAAGLARSATALSPAGFATPAQVRRALRMLRSMRFGAVATPAPVLRVFYRTRFGKRFSFGALVTDPSVLSAERALADTLALRGGKGFAAVARHGATYAFAGAPEVPVTVAWAARDRILEPIQAQRAREVLPGARHATLDGCGHVPMSDDPAAVAEVILATTGALRTGSASARPGPSASG</sequence>
<dbReference type="PRINTS" id="PR00111">
    <property type="entry name" value="ABHYDROLASE"/>
</dbReference>
<dbReference type="InterPro" id="IPR000073">
    <property type="entry name" value="AB_hydrolase_1"/>
</dbReference>
<reference evidence="2 3" key="1">
    <citation type="journal article" date="2019" name="Int. J. Syst. Evol. Microbiol.">
        <title>The Global Catalogue of Microorganisms (GCM) 10K type strain sequencing project: providing services to taxonomists for standard genome sequencing and annotation.</title>
        <authorList>
            <consortium name="The Broad Institute Genomics Platform"/>
            <consortium name="The Broad Institute Genome Sequencing Center for Infectious Disease"/>
            <person name="Wu L."/>
            <person name="Ma J."/>
        </authorList>
    </citation>
    <scope>NUCLEOTIDE SEQUENCE [LARGE SCALE GENOMIC DNA]</scope>
    <source>
        <strain evidence="2 3">JCM 3272</strain>
    </source>
</reference>
<keyword evidence="3" id="KW-1185">Reference proteome</keyword>
<gene>
    <name evidence="2" type="ORF">GCM10010170_049310</name>
</gene>
<accession>A0ABN3GQ77</accession>
<dbReference type="Pfam" id="PF12697">
    <property type="entry name" value="Abhydrolase_6"/>
    <property type="match status" value="1"/>
</dbReference>
<evidence type="ECO:0000259" key="1">
    <source>
        <dbReference type="Pfam" id="PF12697"/>
    </source>
</evidence>
<evidence type="ECO:0000313" key="2">
    <source>
        <dbReference type="EMBL" id="GAA2356450.1"/>
    </source>
</evidence>
<dbReference type="RefSeq" id="WP_344614852.1">
    <property type="nucleotide sequence ID" value="NZ_BAAARV010000038.1"/>
</dbReference>